<dbReference type="PROSITE" id="PS50263">
    <property type="entry name" value="CN_HYDROLASE"/>
    <property type="match status" value="1"/>
</dbReference>
<dbReference type="CDD" id="cd07571">
    <property type="entry name" value="ALP_N-acyl_transferase"/>
    <property type="match status" value="1"/>
</dbReference>
<reference evidence="12" key="1">
    <citation type="journal article" date="2019" name="Int. J. Syst. Evol. Microbiol.">
        <title>The Global Catalogue of Microorganisms (GCM) 10K type strain sequencing project: providing services to taxonomists for standard genome sequencing and annotation.</title>
        <authorList>
            <consortium name="The Broad Institute Genomics Platform"/>
            <consortium name="The Broad Institute Genome Sequencing Center for Infectious Disease"/>
            <person name="Wu L."/>
            <person name="Ma J."/>
        </authorList>
    </citation>
    <scope>NUCLEOTIDE SEQUENCE [LARGE SCALE GENOMIC DNA]</scope>
    <source>
        <strain evidence="12">CCUG 39402</strain>
    </source>
</reference>
<dbReference type="PANTHER" id="PTHR38686:SF1">
    <property type="entry name" value="APOLIPOPROTEIN N-ACYLTRANSFERASE"/>
    <property type="match status" value="1"/>
</dbReference>
<organism evidence="11 12">
    <name type="scientific">Polaromonas aquatica</name>
    <dbReference type="NCBI Taxonomy" id="332657"/>
    <lineage>
        <taxon>Bacteria</taxon>
        <taxon>Pseudomonadati</taxon>
        <taxon>Pseudomonadota</taxon>
        <taxon>Betaproteobacteria</taxon>
        <taxon>Burkholderiales</taxon>
        <taxon>Comamonadaceae</taxon>
        <taxon>Polaromonas</taxon>
    </lineage>
</organism>
<feature type="transmembrane region" description="Helical" evidence="9">
    <location>
        <begin position="84"/>
        <end position="105"/>
    </location>
</feature>
<evidence type="ECO:0000256" key="9">
    <source>
        <dbReference type="HAMAP-Rule" id="MF_01148"/>
    </source>
</evidence>
<dbReference type="InterPro" id="IPR004563">
    <property type="entry name" value="Apolipo_AcylTrfase"/>
</dbReference>
<dbReference type="Gene3D" id="3.60.110.10">
    <property type="entry name" value="Carbon-nitrogen hydrolase"/>
    <property type="match status" value="1"/>
</dbReference>
<evidence type="ECO:0000256" key="4">
    <source>
        <dbReference type="ARBA" id="ARBA00022679"/>
    </source>
</evidence>
<dbReference type="RefSeq" id="WP_371434669.1">
    <property type="nucleotide sequence ID" value="NZ_JBHSRS010000001.1"/>
</dbReference>
<comment type="caution">
    <text evidence="11">The sequence shown here is derived from an EMBL/GenBank/DDBJ whole genome shotgun (WGS) entry which is preliminary data.</text>
</comment>
<keyword evidence="8 9" id="KW-0012">Acyltransferase</keyword>
<dbReference type="Pfam" id="PF20154">
    <property type="entry name" value="LNT_N"/>
    <property type="match status" value="1"/>
</dbReference>
<evidence type="ECO:0000256" key="2">
    <source>
        <dbReference type="ARBA" id="ARBA00010065"/>
    </source>
</evidence>
<comment type="similarity">
    <text evidence="2 9">Belongs to the CN hydrolase family. Apolipoprotein N-acyltransferase subfamily.</text>
</comment>
<evidence type="ECO:0000313" key="12">
    <source>
        <dbReference type="Proteomes" id="UP001596270"/>
    </source>
</evidence>
<dbReference type="Pfam" id="PF00795">
    <property type="entry name" value="CN_hydrolase"/>
    <property type="match status" value="1"/>
</dbReference>
<comment type="catalytic activity">
    <reaction evidence="9">
        <text>N-terminal S-1,2-diacyl-sn-glyceryl-L-cysteinyl-[lipoprotein] + a glycerophospholipid = N-acyl-S-1,2-diacyl-sn-glyceryl-L-cysteinyl-[lipoprotein] + a 2-acyl-sn-glycero-3-phospholipid + H(+)</text>
        <dbReference type="Rhea" id="RHEA:48228"/>
        <dbReference type="Rhea" id="RHEA-COMP:14681"/>
        <dbReference type="Rhea" id="RHEA-COMP:14684"/>
        <dbReference type="ChEBI" id="CHEBI:15378"/>
        <dbReference type="ChEBI" id="CHEBI:136912"/>
        <dbReference type="ChEBI" id="CHEBI:140656"/>
        <dbReference type="ChEBI" id="CHEBI:140657"/>
        <dbReference type="ChEBI" id="CHEBI:140660"/>
        <dbReference type="EC" id="2.3.1.269"/>
    </reaction>
</comment>
<feature type="transmembrane region" description="Helical" evidence="9">
    <location>
        <begin position="150"/>
        <end position="173"/>
    </location>
</feature>
<dbReference type="Proteomes" id="UP001596270">
    <property type="component" value="Unassembled WGS sequence"/>
</dbReference>
<dbReference type="InterPro" id="IPR003010">
    <property type="entry name" value="C-N_Hydrolase"/>
</dbReference>
<feature type="transmembrane region" description="Helical" evidence="9">
    <location>
        <begin position="25"/>
        <end position="47"/>
    </location>
</feature>
<keyword evidence="7 9" id="KW-0472">Membrane</keyword>
<dbReference type="HAMAP" id="MF_01148">
    <property type="entry name" value="Lnt"/>
    <property type="match status" value="1"/>
</dbReference>
<comment type="subcellular location">
    <subcellularLocation>
        <location evidence="1 9">Cell membrane</location>
        <topology evidence="1 9">Multi-pass membrane protein</topology>
    </subcellularLocation>
</comment>
<evidence type="ECO:0000256" key="5">
    <source>
        <dbReference type="ARBA" id="ARBA00022692"/>
    </source>
</evidence>
<accession>A0ABW1TSM2</accession>
<evidence type="ECO:0000256" key="8">
    <source>
        <dbReference type="ARBA" id="ARBA00023315"/>
    </source>
</evidence>
<feature type="transmembrane region" description="Helical" evidence="9">
    <location>
        <begin position="219"/>
        <end position="239"/>
    </location>
</feature>
<feature type="transmembrane region" description="Helical" evidence="9">
    <location>
        <begin position="59"/>
        <end position="77"/>
    </location>
</feature>
<dbReference type="EMBL" id="JBHSRS010000001">
    <property type="protein sequence ID" value="MFC6279737.1"/>
    <property type="molecule type" value="Genomic_DNA"/>
</dbReference>
<keyword evidence="5 9" id="KW-0812">Transmembrane</keyword>
<dbReference type="GO" id="GO:0016746">
    <property type="term" value="F:acyltransferase activity"/>
    <property type="evidence" value="ECO:0007669"/>
    <property type="project" value="UniProtKB-KW"/>
</dbReference>
<evidence type="ECO:0000256" key="3">
    <source>
        <dbReference type="ARBA" id="ARBA00022475"/>
    </source>
</evidence>
<keyword evidence="12" id="KW-1185">Reference proteome</keyword>
<keyword evidence="3 9" id="KW-1003">Cell membrane</keyword>
<evidence type="ECO:0000256" key="1">
    <source>
        <dbReference type="ARBA" id="ARBA00004651"/>
    </source>
</evidence>
<evidence type="ECO:0000259" key="10">
    <source>
        <dbReference type="PROSITE" id="PS50263"/>
    </source>
</evidence>
<evidence type="ECO:0000256" key="7">
    <source>
        <dbReference type="ARBA" id="ARBA00023136"/>
    </source>
</evidence>
<evidence type="ECO:0000313" key="11">
    <source>
        <dbReference type="EMBL" id="MFC6279737.1"/>
    </source>
</evidence>
<name>A0ABW1TSM2_9BURK</name>
<dbReference type="NCBIfam" id="TIGR00546">
    <property type="entry name" value="lnt"/>
    <property type="match status" value="1"/>
</dbReference>
<gene>
    <name evidence="9 11" type="primary">lnt</name>
    <name evidence="11" type="ORF">ACFQND_00595</name>
</gene>
<comment type="pathway">
    <text evidence="9">Protein modification; lipoprotein biosynthesis (N-acyl transfer).</text>
</comment>
<dbReference type="InterPro" id="IPR045378">
    <property type="entry name" value="LNT_N"/>
</dbReference>
<sequence length="566" mass="60587">MSQLPSMPALLEHAGHPPPRSRASVIQVAIVLVAGCAHAAGIAWPFSFGVELGLVPGQAVWWLQLLSLMFLVLHLDGSRSWKRAAWLGWLFATAMQCATWWWLFISLHTYGGLASPLAVIAIVGLAAFLGLYYAAVCGAFMLLAPVNRALRAIVFAALWLLAELGRVALFTGFPWGEGGYAQLDGPFDGLAKLVGVHGLTFGAALAAAAVAGLIRRPRWLNAVAVTAGLLLAFAASLAVQVDADAASRFTAAYPAAASAAGAVQKPFTVTLLQGNIAQDEKFQGGKGIPDALNWYGSQLLAATSSLVVTPETAIPLLPAHLPENYLDTLANHFVRPAPGASATAAIIGIPLGNSNTGYTNSAIALKPQTVGAKDGGDGVYRYDKHHLVPFGEFVHPLFKWFLAIVNIPLADFNSGAVSQPSFDWQGQRLAPNICYEDLFGEELAARFRDPALSPTIFVNISNIAWFGNTIAIDQHLNISRMRALEFERPMIRATNTGATAIIDYRGQVVQLLERHTRGALVGEVEGRSGTTPYAWWASRFGLWPWWGLIVLVLAFAVLGGRGRRKG</sequence>
<keyword evidence="6 9" id="KW-1133">Transmembrane helix</keyword>
<dbReference type="PANTHER" id="PTHR38686">
    <property type="entry name" value="APOLIPOPROTEIN N-ACYLTRANSFERASE"/>
    <property type="match status" value="1"/>
</dbReference>
<dbReference type="EC" id="2.3.1.269" evidence="9"/>
<evidence type="ECO:0000256" key="6">
    <source>
        <dbReference type="ARBA" id="ARBA00022989"/>
    </source>
</evidence>
<feature type="transmembrane region" description="Helical" evidence="9">
    <location>
        <begin position="542"/>
        <end position="560"/>
    </location>
</feature>
<feature type="transmembrane region" description="Helical" evidence="9">
    <location>
        <begin position="117"/>
        <end position="143"/>
    </location>
</feature>
<keyword evidence="4 9" id="KW-0808">Transferase</keyword>
<feature type="domain" description="CN hydrolase" evidence="10">
    <location>
        <begin position="272"/>
        <end position="526"/>
    </location>
</feature>
<dbReference type="SUPFAM" id="SSF56317">
    <property type="entry name" value="Carbon-nitrogen hydrolase"/>
    <property type="match status" value="1"/>
</dbReference>
<proteinExistence type="inferred from homology"/>
<comment type="function">
    <text evidence="9">Catalyzes the phospholipid dependent N-acylation of the N-terminal cysteine of apolipoprotein, the last step in lipoprotein maturation.</text>
</comment>
<dbReference type="InterPro" id="IPR036526">
    <property type="entry name" value="C-N_Hydrolase_sf"/>
</dbReference>
<protein>
    <recommendedName>
        <fullName evidence="9">Apolipoprotein N-acyltransferase</fullName>
        <shortName evidence="9">ALP N-acyltransferase</shortName>
        <ecNumber evidence="9">2.3.1.269</ecNumber>
    </recommendedName>
</protein>
<feature type="transmembrane region" description="Helical" evidence="9">
    <location>
        <begin position="193"/>
        <end position="214"/>
    </location>
</feature>